<dbReference type="AlphaFoldDB" id="A0AAE1MC21"/>
<dbReference type="Proteomes" id="UP001293593">
    <property type="component" value="Unassembled WGS sequence"/>
</dbReference>
<evidence type="ECO:0000313" key="1">
    <source>
        <dbReference type="EMBL" id="KAK4254231.1"/>
    </source>
</evidence>
<protein>
    <submittedName>
        <fullName evidence="1">Uncharacterized protein</fullName>
    </submittedName>
</protein>
<gene>
    <name evidence="1" type="ORF">QN277_009638</name>
</gene>
<organism evidence="1 2">
    <name type="scientific">Acacia crassicarpa</name>
    <name type="common">northern wattle</name>
    <dbReference type="NCBI Taxonomy" id="499986"/>
    <lineage>
        <taxon>Eukaryota</taxon>
        <taxon>Viridiplantae</taxon>
        <taxon>Streptophyta</taxon>
        <taxon>Embryophyta</taxon>
        <taxon>Tracheophyta</taxon>
        <taxon>Spermatophyta</taxon>
        <taxon>Magnoliopsida</taxon>
        <taxon>eudicotyledons</taxon>
        <taxon>Gunneridae</taxon>
        <taxon>Pentapetalae</taxon>
        <taxon>rosids</taxon>
        <taxon>fabids</taxon>
        <taxon>Fabales</taxon>
        <taxon>Fabaceae</taxon>
        <taxon>Caesalpinioideae</taxon>
        <taxon>mimosoid clade</taxon>
        <taxon>Acacieae</taxon>
        <taxon>Acacia</taxon>
    </lineage>
</organism>
<proteinExistence type="predicted"/>
<keyword evidence="2" id="KW-1185">Reference proteome</keyword>
<reference evidence="1" key="1">
    <citation type="submission" date="2023-10" db="EMBL/GenBank/DDBJ databases">
        <title>Chromosome-level genome of the transformable northern wattle, Acacia crassicarpa.</title>
        <authorList>
            <person name="Massaro I."/>
            <person name="Sinha N.R."/>
            <person name="Poethig S."/>
            <person name="Leichty A.R."/>
        </authorList>
    </citation>
    <scope>NUCLEOTIDE SEQUENCE</scope>
    <source>
        <strain evidence="1">Acra3RX</strain>
        <tissue evidence="1">Leaf</tissue>
    </source>
</reference>
<comment type="caution">
    <text evidence="1">The sequence shown here is derived from an EMBL/GenBank/DDBJ whole genome shotgun (WGS) entry which is preliminary data.</text>
</comment>
<evidence type="ECO:0000313" key="2">
    <source>
        <dbReference type="Proteomes" id="UP001293593"/>
    </source>
</evidence>
<name>A0AAE1MC21_9FABA</name>
<sequence length="16" mass="1841">MVNWSPTLQTVVSHLE</sequence>
<dbReference type="EMBL" id="JAWXYG010000014">
    <property type="protein sequence ID" value="KAK4254231.1"/>
    <property type="molecule type" value="Genomic_DNA"/>
</dbReference>
<accession>A0AAE1MC21</accession>